<evidence type="ECO:0000313" key="3">
    <source>
        <dbReference type="Proteomes" id="UP000799640"/>
    </source>
</evidence>
<dbReference type="AlphaFoldDB" id="A0A6G1HV70"/>
<keyword evidence="3" id="KW-1185">Reference proteome</keyword>
<accession>A0A6G1HV70</accession>
<protein>
    <submittedName>
        <fullName evidence="2">Uncharacterized protein</fullName>
    </submittedName>
</protein>
<feature type="region of interest" description="Disordered" evidence="1">
    <location>
        <begin position="144"/>
        <end position="192"/>
    </location>
</feature>
<organism evidence="2 3">
    <name type="scientific">Trichodelitschia bisporula</name>
    <dbReference type="NCBI Taxonomy" id="703511"/>
    <lineage>
        <taxon>Eukaryota</taxon>
        <taxon>Fungi</taxon>
        <taxon>Dikarya</taxon>
        <taxon>Ascomycota</taxon>
        <taxon>Pezizomycotina</taxon>
        <taxon>Dothideomycetes</taxon>
        <taxon>Dothideomycetes incertae sedis</taxon>
        <taxon>Phaeotrichales</taxon>
        <taxon>Phaeotrichaceae</taxon>
        <taxon>Trichodelitschia</taxon>
    </lineage>
</organism>
<evidence type="ECO:0000313" key="2">
    <source>
        <dbReference type="EMBL" id="KAF2399902.1"/>
    </source>
</evidence>
<feature type="compositionally biased region" description="Low complexity" evidence="1">
    <location>
        <begin position="170"/>
        <end position="179"/>
    </location>
</feature>
<name>A0A6G1HV70_9PEZI</name>
<dbReference type="EMBL" id="ML996696">
    <property type="protein sequence ID" value="KAF2399902.1"/>
    <property type="molecule type" value="Genomic_DNA"/>
</dbReference>
<reference evidence="2" key="1">
    <citation type="journal article" date="2020" name="Stud. Mycol.">
        <title>101 Dothideomycetes genomes: a test case for predicting lifestyles and emergence of pathogens.</title>
        <authorList>
            <person name="Haridas S."/>
            <person name="Albert R."/>
            <person name="Binder M."/>
            <person name="Bloem J."/>
            <person name="Labutti K."/>
            <person name="Salamov A."/>
            <person name="Andreopoulos B."/>
            <person name="Baker S."/>
            <person name="Barry K."/>
            <person name="Bills G."/>
            <person name="Bluhm B."/>
            <person name="Cannon C."/>
            <person name="Castanera R."/>
            <person name="Culley D."/>
            <person name="Daum C."/>
            <person name="Ezra D."/>
            <person name="Gonzalez J."/>
            <person name="Henrissat B."/>
            <person name="Kuo A."/>
            <person name="Liang C."/>
            <person name="Lipzen A."/>
            <person name="Lutzoni F."/>
            <person name="Magnuson J."/>
            <person name="Mondo S."/>
            <person name="Nolan M."/>
            <person name="Ohm R."/>
            <person name="Pangilinan J."/>
            <person name="Park H.-J."/>
            <person name="Ramirez L."/>
            <person name="Alfaro M."/>
            <person name="Sun H."/>
            <person name="Tritt A."/>
            <person name="Yoshinaga Y."/>
            <person name="Zwiers L.-H."/>
            <person name="Turgeon B."/>
            <person name="Goodwin S."/>
            <person name="Spatafora J."/>
            <person name="Crous P."/>
            <person name="Grigoriev I."/>
        </authorList>
    </citation>
    <scope>NUCLEOTIDE SEQUENCE</scope>
    <source>
        <strain evidence="2">CBS 262.69</strain>
    </source>
</reference>
<feature type="compositionally biased region" description="Low complexity" evidence="1">
    <location>
        <begin position="144"/>
        <end position="156"/>
    </location>
</feature>
<evidence type="ECO:0000256" key="1">
    <source>
        <dbReference type="SAM" id="MobiDB-lite"/>
    </source>
</evidence>
<gene>
    <name evidence="2" type="ORF">EJ06DRAFT_556995</name>
</gene>
<feature type="compositionally biased region" description="Pro residues" evidence="1">
    <location>
        <begin position="157"/>
        <end position="169"/>
    </location>
</feature>
<proteinExistence type="predicted"/>
<dbReference type="Proteomes" id="UP000799640">
    <property type="component" value="Unassembled WGS sequence"/>
</dbReference>
<sequence length="221" mass="21803">MRVPSVAGFGLVVFAAITGITASNVKVDKRWDTVTVATTVTYIPANCLPQLPTITAAPPPATSGLTLLLPLASTANPGAIGIPPQVTSSAAWVAPVNSWLPPPASVAPPAVVVPPQASVVPAGPVTSAVKSVVSTVVAPLATFKASPTSPKASPSPSKAPPASSKPPPSSSVKPPVTKADSPESSPTASLPPIVTGNALRNFESANMGLGLAVAVLVAVLA</sequence>